<evidence type="ECO:0000313" key="2">
    <source>
        <dbReference type="Proteomes" id="UP000057213"/>
    </source>
</evidence>
<evidence type="ECO:0000313" key="1">
    <source>
        <dbReference type="EMBL" id="ALE03623.1"/>
    </source>
</evidence>
<dbReference type="PATRIC" id="fig|1318743.3.peg.822"/>
<dbReference type="AlphaFoldDB" id="A0A0M5L131"/>
<organism evidence="1 2">
    <name type="scientific">Bartonella ancashensis</name>
    <dbReference type="NCBI Taxonomy" id="1318743"/>
    <lineage>
        <taxon>Bacteria</taxon>
        <taxon>Pseudomonadati</taxon>
        <taxon>Pseudomonadota</taxon>
        <taxon>Alphaproteobacteria</taxon>
        <taxon>Hyphomicrobiales</taxon>
        <taxon>Bartonellaceae</taxon>
        <taxon>Bartonella</taxon>
    </lineage>
</organism>
<gene>
    <name evidence="1" type="ORF">PU02_0809</name>
</gene>
<dbReference type="STRING" id="1318743.PU02_0809"/>
<name>A0A0M5L131_9HYPH</name>
<dbReference type="KEGG" id="banc:PU02_0809"/>
<dbReference type="EMBL" id="CP010401">
    <property type="protein sequence ID" value="ALE03623.1"/>
    <property type="molecule type" value="Genomic_DNA"/>
</dbReference>
<proteinExistence type="predicted"/>
<sequence>MISHVVNFLDYKKIESFQRDKKNFPLRINKLTEKFLRQACDSDSLAETLDC</sequence>
<reference evidence="1 2" key="1">
    <citation type="journal article" date="2015" name="Genome Announc.">
        <title>Complete Genome Sequence of Bartonella ancashensis Strain 20.00, Isolated from the Blood of a Patient with Verruga Peruana.</title>
        <authorList>
            <person name="Hang J."/>
            <person name="Mullins K.E."/>
            <person name="Clifford R.J."/>
            <person name="Onmus-Leone F."/>
            <person name="Yang Y."/>
            <person name="Jiang J."/>
            <person name="Leguia M."/>
            <person name="Kasper M.R."/>
            <person name="Maguina C."/>
            <person name="Lesho E.P."/>
            <person name="Jarman R.G."/>
            <person name="Richards A.L."/>
            <person name="Blazes D."/>
        </authorList>
    </citation>
    <scope>NUCLEOTIDE SEQUENCE [LARGE SCALE GENOMIC DNA]</scope>
    <source>
        <strain evidence="1 2">20.00</strain>
    </source>
</reference>
<dbReference type="Proteomes" id="UP000057213">
    <property type="component" value="Chromosome"/>
</dbReference>
<protein>
    <submittedName>
        <fullName evidence="1">Uncharacterized protein</fullName>
    </submittedName>
</protein>
<accession>A0A0M5L131</accession>
<keyword evidence="2" id="KW-1185">Reference proteome</keyword>